<proteinExistence type="predicted"/>
<dbReference type="EMBL" id="ML769387">
    <property type="protein sequence ID" value="KAE9409581.1"/>
    <property type="molecule type" value="Genomic_DNA"/>
</dbReference>
<accession>A0A6A4IFY9</accession>
<keyword evidence="2" id="KW-1185">Reference proteome</keyword>
<reference evidence="1" key="1">
    <citation type="journal article" date="2019" name="Environ. Microbiol.">
        <title>Fungal ecological strategies reflected in gene transcription - a case study of two litter decomposers.</title>
        <authorList>
            <person name="Barbi F."/>
            <person name="Kohler A."/>
            <person name="Barry K."/>
            <person name="Baskaran P."/>
            <person name="Daum C."/>
            <person name="Fauchery L."/>
            <person name="Ihrmark K."/>
            <person name="Kuo A."/>
            <person name="LaButti K."/>
            <person name="Lipzen A."/>
            <person name="Morin E."/>
            <person name="Grigoriev I.V."/>
            <person name="Henrissat B."/>
            <person name="Lindahl B."/>
            <person name="Martin F."/>
        </authorList>
    </citation>
    <scope>NUCLEOTIDE SEQUENCE</scope>
    <source>
        <strain evidence="1">JB14</strain>
    </source>
</reference>
<evidence type="ECO:0000313" key="2">
    <source>
        <dbReference type="Proteomes" id="UP000799118"/>
    </source>
</evidence>
<dbReference type="AlphaFoldDB" id="A0A6A4IFY9"/>
<evidence type="ECO:0000313" key="1">
    <source>
        <dbReference type="EMBL" id="KAE9409581.1"/>
    </source>
</evidence>
<organism evidence="1 2">
    <name type="scientific">Gymnopus androsaceus JB14</name>
    <dbReference type="NCBI Taxonomy" id="1447944"/>
    <lineage>
        <taxon>Eukaryota</taxon>
        <taxon>Fungi</taxon>
        <taxon>Dikarya</taxon>
        <taxon>Basidiomycota</taxon>
        <taxon>Agaricomycotina</taxon>
        <taxon>Agaricomycetes</taxon>
        <taxon>Agaricomycetidae</taxon>
        <taxon>Agaricales</taxon>
        <taxon>Marasmiineae</taxon>
        <taxon>Omphalotaceae</taxon>
        <taxon>Gymnopus</taxon>
    </lineage>
</organism>
<dbReference type="SUPFAM" id="SSF52047">
    <property type="entry name" value="RNI-like"/>
    <property type="match status" value="1"/>
</dbReference>
<sequence length="295" mass="33892">MPVLQEFSLHYFEESDRDILSLGKNFEYVSTSLSTLILGDNSINPLMWTGLYIPNLTCLELRIRLFYDFHHEQLKKWEKIIQPRMQELLALLLRSGCTLQKLTLGKDVVAPIVLNFIASIPSITHLTFTTKSTPWTALLDDLVDCFTDNEHKWSIRVAPKLESLTIKTLAFRAIETFRECGWLDKVVHLAKRKKEMNMKEATPTVSILREFVVHGCFSKEQAADIREVAGKAFESVHVQFRVVESILATSWHPNQEYTGFFIPLSKDLWNGKTTKWPLLEEISGMRGIRSLPAPK</sequence>
<gene>
    <name evidence="1" type="ORF">BT96DRAFT_931745</name>
</gene>
<name>A0A6A4IFY9_9AGAR</name>
<dbReference type="Proteomes" id="UP000799118">
    <property type="component" value="Unassembled WGS sequence"/>
</dbReference>
<protein>
    <submittedName>
        <fullName evidence="1">Uncharacterized protein</fullName>
    </submittedName>
</protein>